<accession>A0A6P2D1M3</accession>
<feature type="compositionally biased region" description="Basic and acidic residues" evidence="1">
    <location>
        <begin position="229"/>
        <end position="239"/>
    </location>
</feature>
<keyword evidence="3" id="KW-1185">Reference proteome</keyword>
<feature type="region of interest" description="Disordered" evidence="1">
    <location>
        <begin position="311"/>
        <end position="334"/>
    </location>
</feature>
<sequence>MKTPKTAEPTIARDRAPERTARPADAGRVHRAPDDPRVGRRHPPQPDRPPVPRLGLPRVQGAVPTRGRGCRRVAPARVRARRDRSHRAPAVYRAPVRARDPRPPGRARVSVSERTVTNLLDRYDELWATSLTDGARRGAQGKGIRALDGSQPNVGHEILWVIRDVLGGGDLRRPAIRSAKRWPRRSPVCPTRGGRFRSGARPPGPFMRPIGMSRWAQEEGPRGAPGRAVEGRTDPEAEVVRGYGSSALGGARAETPRPAERGGGELESGEGDGCAAPERTRPEGILRDAFRSAGGAFAPVYAALGRAHRAPHALGQKGVPGRRSGANGAGCGVP</sequence>
<gene>
    <name evidence="2" type="ORF">SOIL9_25330</name>
</gene>
<evidence type="ECO:0000313" key="2">
    <source>
        <dbReference type="EMBL" id="VTR95181.1"/>
    </source>
</evidence>
<organism evidence="2 3">
    <name type="scientific">Gemmata massiliana</name>
    <dbReference type="NCBI Taxonomy" id="1210884"/>
    <lineage>
        <taxon>Bacteria</taxon>
        <taxon>Pseudomonadati</taxon>
        <taxon>Planctomycetota</taxon>
        <taxon>Planctomycetia</taxon>
        <taxon>Gemmatales</taxon>
        <taxon>Gemmataceae</taxon>
        <taxon>Gemmata</taxon>
    </lineage>
</organism>
<name>A0A6P2D1M3_9BACT</name>
<dbReference type="KEGG" id="gms:SOIL9_25330"/>
<reference evidence="2 3" key="1">
    <citation type="submission" date="2019-05" db="EMBL/GenBank/DDBJ databases">
        <authorList>
            <consortium name="Science for Life Laboratories"/>
        </authorList>
    </citation>
    <scope>NUCLEOTIDE SEQUENCE [LARGE SCALE GENOMIC DNA]</scope>
    <source>
        <strain evidence="2">Soil9</strain>
    </source>
</reference>
<feature type="compositionally biased region" description="Basic residues" evidence="1">
    <location>
        <begin position="78"/>
        <end position="87"/>
    </location>
</feature>
<dbReference type="AlphaFoldDB" id="A0A6P2D1M3"/>
<dbReference type="EMBL" id="LR593886">
    <property type="protein sequence ID" value="VTR95181.1"/>
    <property type="molecule type" value="Genomic_DNA"/>
</dbReference>
<proteinExistence type="predicted"/>
<feature type="compositionally biased region" description="Basic and acidic residues" evidence="1">
    <location>
        <begin position="254"/>
        <end position="264"/>
    </location>
</feature>
<feature type="compositionally biased region" description="Basic and acidic residues" evidence="1">
    <location>
        <begin position="11"/>
        <end position="38"/>
    </location>
</feature>
<protein>
    <submittedName>
        <fullName evidence="2">MULE transposase family protein</fullName>
    </submittedName>
</protein>
<feature type="region of interest" description="Disordered" evidence="1">
    <location>
        <begin position="1"/>
        <end position="87"/>
    </location>
</feature>
<evidence type="ECO:0000256" key="1">
    <source>
        <dbReference type="SAM" id="MobiDB-lite"/>
    </source>
</evidence>
<dbReference type="Proteomes" id="UP000464178">
    <property type="component" value="Chromosome"/>
</dbReference>
<evidence type="ECO:0000313" key="3">
    <source>
        <dbReference type="Proteomes" id="UP000464178"/>
    </source>
</evidence>
<feature type="region of interest" description="Disordered" evidence="1">
    <location>
        <begin position="182"/>
        <end position="283"/>
    </location>
</feature>